<dbReference type="Proteomes" id="UP000246635">
    <property type="component" value="Unassembled WGS sequence"/>
</dbReference>
<protein>
    <submittedName>
        <fullName evidence="1">Uncharacterized protein</fullName>
    </submittedName>
</protein>
<reference evidence="1 2" key="1">
    <citation type="submission" date="2018-05" db="EMBL/GenBank/DDBJ databases">
        <title>Genomic Encyclopedia of Type Strains, Phase III (KMG-III): the genomes of soil and plant-associated and newly described type strains.</title>
        <authorList>
            <person name="Whitman W."/>
        </authorList>
    </citation>
    <scope>NUCLEOTIDE SEQUENCE [LARGE SCALE GENOMIC DNA]</scope>
    <source>
        <strain evidence="1 2">CECT 5696</strain>
    </source>
</reference>
<sequence>MMETIDLVQITISGDDIEVAELTFSAAQLVIVQEFGSKQWYVDTTDAGPSELLDHYYVSDNIAVQMTARTNDGRTYSGTAYVHANVPCQACVLRGDGELTEA</sequence>
<evidence type="ECO:0000313" key="1">
    <source>
        <dbReference type="EMBL" id="PWW07436.1"/>
    </source>
</evidence>
<dbReference type="EMBL" id="QGTQ01000002">
    <property type="protein sequence ID" value="PWW07436.1"/>
    <property type="molecule type" value="Genomic_DNA"/>
</dbReference>
<evidence type="ECO:0000313" key="2">
    <source>
        <dbReference type="Proteomes" id="UP000246635"/>
    </source>
</evidence>
<comment type="caution">
    <text evidence="1">The sequence shown here is derived from an EMBL/GenBank/DDBJ whole genome shotgun (WGS) entry which is preliminary data.</text>
</comment>
<gene>
    <name evidence="1" type="ORF">DFQ01_102330</name>
</gene>
<keyword evidence="2" id="KW-1185">Reference proteome</keyword>
<dbReference type="RefSeq" id="WP_110042673.1">
    <property type="nucleotide sequence ID" value="NZ_CP054612.1"/>
</dbReference>
<name>A0A2V2Z7U9_9BACL</name>
<dbReference type="OrthoDB" id="2678890at2"/>
<organism evidence="1 2">
    <name type="scientific">Paenibacillus cellulosilyticus</name>
    <dbReference type="NCBI Taxonomy" id="375489"/>
    <lineage>
        <taxon>Bacteria</taxon>
        <taxon>Bacillati</taxon>
        <taxon>Bacillota</taxon>
        <taxon>Bacilli</taxon>
        <taxon>Bacillales</taxon>
        <taxon>Paenibacillaceae</taxon>
        <taxon>Paenibacillus</taxon>
    </lineage>
</organism>
<dbReference type="AlphaFoldDB" id="A0A2V2Z7U9"/>
<accession>A0A2V2Z7U9</accession>
<proteinExistence type="predicted"/>